<evidence type="ECO:0000313" key="1">
    <source>
        <dbReference type="EMBL" id="KAF2021418.1"/>
    </source>
</evidence>
<name>A0A6A5Y7B0_9PLEO</name>
<organism evidence="1 2">
    <name type="scientific">Aaosphaeria arxii CBS 175.79</name>
    <dbReference type="NCBI Taxonomy" id="1450172"/>
    <lineage>
        <taxon>Eukaryota</taxon>
        <taxon>Fungi</taxon>
        <taxon>Dikarya</taxon>
        <taxon>Ascomycota</taxon>
        <taxon>Pezizomycotina</taxon>
        <taxon>Dothideomycetes</taxon>
        <taxon>Pleosporomycetidae</taxon>
        <taxon>Pleosporales</taxon>
        <taxon>Pleosporales incertae sedis</taxon>
        <taxon>Aaosphaeria</taxon>
    </lineage>
</organism>
<sequence>MDTVKSAFGAMFGSEEENTKPVTSPIQVQRVDAYPQLIVYHNPACGPKPTPSTLKSSTVLPIRTKISQRFVNDRECNYEVLMAQSHAYYEEIDTIPAVAMGKDTIFPWTEHAYVIHPIRFDQAWDYTPRVLENIKQWIEESEQVYANGHHQVQDFHKRRMESLDIVKRELFRRRMHEVGEEEGWLGVWDEVEPIDDEAEGQNGPNDNSYPIVNDQTAETLAKIDAAGEEGLKQKEPQEASSRRFSEVDETVQRMVRNLRELEYEAAIGDGN</sequence>
<keyword evidence="2" id="KW-1185">Reference proteome</keyword>
<evidence type="ECO:0000313" key="2">
    <source>
        <dbReference type="Proteomes" id="UP000799778"/>
    </source>
</evidence>
<dbReference type="EMBL" id="ML978066">
    <property type="protein sequence ID" value="KAF2021418.1"/>
    <property type="molecule type" value="Genomic_DNA"/>
</dbReference>
<dbReference type="GeneID" id="54290048"/>
<protein>
    <submittedName>
        <fullName evidence="1">Uncharacterized protein</fullName>
    </submittedName>
</protein>
<dbReference type="OrthoDB" id="3684248at2759"/>
<accession>A0A6A5Y7B0</accession>
<gene>
    <name evidence="1" type="ORF">BU24DRAFT_470179</name>
</gene>
<proteinExistence type="predicted"/>
<reference evidence="1" key="1">
    <citation type="journal article" date="2020" name="Stud. Mycol.">
        <title>101 Dothideomycetes genomes: a test case for predicting lifestyles and emergence of pathogens.</title>
        <authorList>
            <person name="Haridas S."/>
            <person name="Albert R."/>
            <person name="Binder M."/>
            <person name="Bloem J."/>
            <person name="Labutti K."/>
            <person name="Salamov A."/>
            <person name="Andreopoulos B."/>
            <person name="Baker S."/>
            <person name="Barry K."/>
            <person name="Bills G."/>
            <person name="Bluhm B."/>
            <person name="Cannon C."/>
            <person name="Castanera R."/>
            <person name="Culley D."/>
            <person name="Daum C."/>
            <person name="Ezra D."/>
            <person name="Gonzalez J."/>
            <person name="Henrissat B."/>
            <person name="Kuo A."/>
            <person name="Liang C."/>
            <person name="Lipzen A."/>
            <person name="Lutzoni F."/>
            <person name="Magnuson J."/>
            <person name="Mondo S."/>
            <person name="Nolan M."/>
            <person name="Ohm R."/>
            <person name="Pangilinan J."/>
            <person name="Park H.-J."/>
            <person name="Ramirez L."/>
            <person name="Alfaro M."/>
            <person name="Sun H."/>
            <person name="Tritt A."/>
            <person name="Yoshinaga Y."/>
            <person name="Zwiers L.-H."/>
            <person name="Turgeon B."/>
            <person name="Goodwin S."/>
            <person name="Spatafora J."/>
            <person name="Crous P."/>
            <person name="Grigoriev I."/>
        </authorList>
    </citation>
    <scope>NUCLEOTIDE SEQUENCE</scope>
    <source>
        <strain evidence="1">CBS 175.79</strain>
    </source>
</reference>
<dbReference type="RefSeq" id="XP_033389757.1">
    <property type="nucleotide sequence ID" value="XM_033532651.1"/>
</dbReference>
<dbReference type="Proteomes" id="UP000799778">
    <property type="component" value="Unassembled WGS sequence"/>
</dbReference>
<dbReference type="AlphaFoldDB" id="A0A6A5Y7B0"/>